<dbReference type="STRING" id="1447872.A0A1J9PN89"/>
<gene>
    <name evidence="2" type="ORF">AJ78_02576</name>
</gene>
<feature type="compositionally biased region" description="Basic residues" evidence="1">
    <location>
        <begin position="25"/>
        <end position="36"/>
    </location>
</feature>
<proteinExistence type="predicted"/>
<dbReference type="VEuPathDB" id="FungiDB:AJ78_02576"/>
<evidence type="ECO:0000256" key="1">
    <source>
        <dbReference type="SAM" id="MobiDB-lite"/>
    </source>
</evidence>
<organism evidence="2 3">
    <name type="scientific">Emergomyces pasteurianus Ep9510</name>
    <dbReference type="NCBI Taxonomy" id="1447872"/>
    <lineage>
        <taxon>Eukaryota</taxon>
        <taxon>Fungi</taxon>
        <taxon>Dikarya</taxon>
        <taxon>Ascomycota</taxon>
        <taxon>Pezizomycotina</taxon>
        <taxon>Eurotiomycetes</taxon>
        <taxon>Eurotiomycetidae</taxon>
        <taxon>Onygenales</taxon>
        <taxon>Ajellomycetaceae</taxon>
        <taxon>Emergomyces</taxon>
    </lineage>
</organism>
<sequence>MELSRWKNAKSTHATTRTVIETSPKRKFKRAHKNRSRGITGAANGTGANLPWKLNVQVENAKAERSELLGINGSSSSSSSTSSSSSRPKYKDGQSAAPSNLAILTGEGYMEESGRHIPCLLEQCAHRFHRDYDL</sequence>
<name>A0A1J9PN89_9EURO</name>
<feature type="region of interest" description="Disordered" evidence="1">
    <location>
        <begin position="1"/>
        <end position="47"/>
    </location>
</feature>
<feature type="compositionally biased region" description="Low complexity" evidence="1">
    <location>
        <begin position="74"/>
        <end position="86"/>
    </location>
</feature>
<reference evidence="2 3" key="1">
    <citation type="submission" date="2015-07" db="EMBL/GenBank/DDBJ databases">
        <title>Emmonsia species relationships and genome sequence.</title>
        <authorList>
            <consortium name="The Broad Institute Genomics Platform"/>
            <person name="Cuomo C.A."/>
            <person name="Munoz J.F."/>
            <person name="Imamovic A."/>
            <person name="Priest M.E."/>
            <person name="Young S."/>
            <person name="Clay O.K."/>
            <person name="McEwen J.G."/>
        </authorList>
    </citation>
    <scope>NUCLEOTIDE SEQUENCE [LARGE SCALE GENOMIC DNA]</scope>
    <source>
        <strain evidence="2 3">UAMH 9510</strain>
    </source>
</reference>
<dbReference type="Proteomes" id="UP000182235">
    <property type="component" value="Unassembled WGS sequence"/>
</dbReference>
<feature type="compositionally biased region" description="Polar residues" evidence="1">
    <location>
        <begin position="9"/>
        <end position="21"/>
    </location>
</feature>
<evidence type="ECO:0000313" key="3">
    <source>
        <dbReference type="Proteomes" id="UP000182235"/>
    </source>
</evidence>
<dbReference type="AlphaFoldDB" id="A0A1J9PN89"/>
<accession>A0A1J9PN89</accession>
<dbReference type="OrthoDB" id="4748970at2759"/>
<dbReference type="EMBL" id="LGRN01000071">
    <property type="protein sequence ID" value="OJD17338.1"/>
    <property type="molecule type" value="Genomic_DNA"/>
</dbReference>
<feature type="region of interest" description="Disordered" evidence="1">
    <location>
        <begin position="67"/>
        <end position="98"/>
    </location>
</feature>
<protein>
    <submittedName>
        <fullName evidence="2">Uncharacterized protein</fullName>
    </submittedName>
</protein>
<comment type="caution">
    <text evidence="2">The sequence shown here is derived from an EMBL/GenBank/DDBJ whole genome shotgun (WGS) entry which is preliminary data.</text>
</comment>
<evidence type="ECO:0000313" key="2">
    <source>
        <dbReference type="EMBL" id="OJD17338.1"/>
    </source>
</evidence>
<keyword evidence="3" id="KW-1185">Reference proteome</keyword>